<dbReference type="Pfam" id="PF06325">
    <property type="entry name" value="PrmA"/>
    <property type="match status" value="1"/>
</dbReference>
<keyword evidence="7" id="KW-0175">Coiled coil</keyword>
<keyword evidence="4 6" id="KW-0808">Transferase</keyword>
<comment type="function">
    <text evidence="6">Methylates ribosomal protein L11.</text>
</comment>
<dbReference type="HAMAP" id="MF_00735">
    <property type="entry name" value="Methyltr_PrmA"/>
    <property type="match status" value="1"/>
</dbReference>
<gene>
    <name evidence="6 8" type="primary">prmA</name>
    <name evidence="8" type="ORF">CKO13_11055</name>
</gene>
<proteinExistence type="inferred from homology"/>
<dbReference type="PIRSF" id="PIRSF000401">
    <property type="entry name" value="RPL11_MTase"/>
    <property type="match status" value="1"/>
</dbReference>
<keyword evidence="5 6" id="KW-0949">S-adenosyl-L-methionine</keyword>
<dbReference type="InterPro" id="IPR004498">
    <property type="entry name" value="Ribosomal_PrmA_MeTrfase"/>
</dbReference>
<dbReference type="GO" id="GO:0008168">
    <property type="term" value="F:methyltransferase activity"/>
    <property type="evidence" value="ECO:0007669"/>
    <property type="project" value="UniProtKB-KW"/>
</dbReference>
<comment type="similarity">
    <text evidence="1 6">Belongs to the methyltransferase superfamily. PrmA family.</text>
</comment>
<comment type="subcellular location">
    <subcellularLocation>
        <location evidence="6">Cytoplasm</location>
    </subcellularLocation>
</comment>
<reference evidence="8 9" key="1">
    <citation type="journal article" date="2020" name="Microorganisms">
        <title>Osmotic Adaptation and Compatible Solute Biosynthesis of Phototrophic Bacteria as Revealed from Genome Analyses.</title>
        <authorList>
            <person name="Imhoff J.F."/>
            <person name="Rahn T."/>
            <person name="Kunzel S."/>
            <person name="Keller A."/>
            <person name="Neulinger S.C."/>
        </authorList>
    </citation>
    <scope>NUCLEOTIDE SEQUENCE [LARGE SCALE GENOMIC DNA]</scope>
    <source>
        <strain evidence="8 9">DSM 15116</strain>
    </source>
</reference>
<protein>
    <recommendedName>
        <fullName evidence="6">Ribosomal protein L11 methyltransferase</fullName>
        <shortName evidence="6">L11 Mtase</shortName>
        <ecNumber evidence="6">2.1.1.-</ecNumber>
    </recommendedName>
</protein>
<dbReference type="InterPro" id="IPR029063">
    <property type="entry name" value="SAM-dependent_MTases_sf"/>
</dbReference>
<dbReference type="InterPro" id="IPR050078">
    <property type="entry name" value="Ribosomal_L11_MeTrfase_PrmA"/>
</dbReference>
<dbReference type="PANTHER" id="PTHR43648">
    <property type="entry name" value="ELECTRON TRANSFER FLAVOPROTEIN BETA SUBUNIT LYSINE METHYLTRANSFERASE"/>
    <property type="match status" value="1"/>
</dbReference>
<keyword evidence="9" id="KW-1185">Reference proteome</keyword>
<evidence type="ECO:0000256" key="2">
    <source>
        <dbReference type="ARBA" id="ARBA00022490"/>
    </source>
</evidence>
<feature type="binding site" evidence="6">
    <location>
        <position position="145"/>
    </location>
    <ligand>
        <name>S-adenosyl-L-methionine</name>
        <dbReference type="ChEBI" id="CHEBI:59789"/>
    </ligand>
</feature>
<sequence>MAQLQVELEAAAADLEAVEAALEAAGAMAQTYQAEDGSVLLEPGVGEHPLWSRVRVTALFPGEADAEQLIRHLAEQLGERAGAWRSERLEEQAWERAWLEHFRPMAFGERLWVLPHEAEASLPEGAVAIRLDPGLAFGTGTHETTALCLEWLDGEPLAGARGIDYGAGSGVLAVAAALLGARECLAIDNDPQAVTASRENAANNGVADRVPACLPEQRPQAYCADFLVANILAGTLAEQAAELLAGLAPKGRLALSGILEGQQQRVMDAFGPQIAWDAPRRRGEWLLLSGTRL</sequence>
<feature type="binding site" evidence="6">
    <location>
        <position position="230"/>
    </location>
    <ligand>
        <name>S-adenosyl-L-methionine</name>
        <dbReference type="ChEBI" id="CHEBI:59789"/>
    </ligand>
</feature>
<comment type="catalytic activity">
    <reaction evidence="6">
        <text>L-lysyl-[protein] + 3 S-adenosyl-L-methionine = N(6),N(6),N(6)-trimethyl-L-lysyl-[protein] + 3 S-adenosyl-L-homocysteine + 3 H(+)</text>
        <dbReference type="Rhea" id="RHEA:54192"/>
        <dbReference type="Rhea" id="RHEA-COMP:9752"/>
        <dbReference type="Rhea" id="RHEA-COMP:13826"/>
        <dbReference type="ChEBI" id="CHEBI:15378"/>
        <dbReference type="ChEBI" id="CHEBI:29969"/>
        <dbReference type="ChEBI" id="CHEBI:57856"/>
        <dbReference type="ChEBI" id="CHEBI:59789"/>
        <dbReference type="ChEBI" id="CHEBI:61961"/>
    </reaction>
</comment>
<name>A0ABS1ECP1_9GAMM</name>
<dbReference type="Gene3D" id="3.40.50.150">
    <property type="entry name" value="Vaccinia Virus protein VP39"/>
    <property type="match status" value="1"/>
</dbReference>
<evidence type="ECO:0000313" key="8">
    <source>
        <dbReference type="EMBL" id="MBK1727539.1"/>
    </source>
</evidence>
<dbReference type="PANTHER" id="PTHR43648:SF1">
    <property type="entry name" value="ELECTRON TRANSFER FLAVOPROTEIN BETA SUBUNIT LYSINE METHYLTRANSFERASE"/>
    <property type="match status" value="1"/>
</dbReference>
<keyword evidence="2 6" id="KW-0963">Cytoplasm</keyword>
<feature type="binding site" evidence="6">
    <location>
        <position position="166"/>
    </location>
    <ligand>
        <name>S-adenosyl-L-methionine</name>
        <dbReference type="ChEBI" id="CHEBI:59789"/>
    </ligand>
</feature>
<dbReference type="EMBL" id="NRSH01000174">
    <property type="protein sequence ID" value="MBK1727539.1"/>
    <property type="molecule type" value="Genomic_DNA"/>
</dbReference>
<evidence type="ECO:0000256" key="1">
    <source>
        <dbReference type="ARBA" id="ARBA00009741"/>
    </source>
</evidence>
<dbReference type="GO" id="GO:0005840">
    <property type="term" value="C:ribosome"/>
    <property type="evidence" value="ECO:0007669"/>
    <property type="project" value="UniProtKB-KW"/>
</dbReference>
<dbReference type="EC" id="2.1.1.-" evidence="6"/>
<feature type="binding site" evidence="6">
    <location>
        <position position="188"/>
    </location>
    <ligand>
        <name>S-adenosyl-L-methionine</name>
        <dbReference type="ChEBI" id="CHEBI:59789"/>
    </ligand>
</feature>
<accession>A0ABS1ECP1</accession>
<comment type="caution">
    <text evidence="8">The sequence shown here is derived from an EMBL/GenBank/DDBJ whole genome shotgun (WGS) entry which is preliminary data.</text>
</comment>
<feature type="coiled-coil region" evidence="7">
    <location>
        <begin position="1"/>
        <end position="35"/>
    </location>
</feature>
<dbReference type="NCBIfam" id="TIGR00406">
    <property type="entry name" value="prmA"/>
    <property type="match status" value="1"/>
</dbReference>
<keyword evidence="8" id="KW-0689">Ribosomal protein</keyword>
<keyword evidence="8" id="KW-0687">Ribonucleoprotein</keyword>
<dbReference type="GO" id="GO:0032259">
    <property type="term" value="P:methylation"/>
    <property type="evidence" value="ECO:0007669"/>
    <property type="project" value="UniProtKB-KW"/>
</dbReference>
<evidence type="ECO:0000313" key="9">
    <source>
        <dbReference type="Proteomes" id="UP000738126"/>
    </source>
</evidence>
<evidence type="ECO:0000256" key="7">
    <source>
        <dbReference type="SAM" id="Coils"/>
    </source>
</evidence>
<evidence type="ECO:0000256" key="4">
    <source>
        <dbReference type="ARBA" id="ARBA00022679"/>
    </source>
</evidence>
<dbReference type="RefSeq" id="WP_200261024.1">
    <property type="nucleotide sequence ID" value="NZ_NRSH01000174.1"/>
</dbReference>
<dbReference type="Proteomes" id="UP000738126">
    <property type="component" value="Unassembled WGS sequence"/>
</dbReference>
<organism evidence="8 9">
    <name type="scientific">Halorhodospira neutriphila</name>
    <dbReference type="NCBI Taxonomy" id="168379"/>
    <lineage>
        <taxon>Bacteria</taxon>
        <taxon>Pseudomonadati</taxon>
        <taxon>Pseudomonadota</taxon>
        <taxon>Gammaproteobacteria</taxon>
        <taxon>Chromatiales</taxon>
        <taxon>Ectothiorhodospiraceae</taxon>
        <taxon>Halorhodospira</taxon>
    </lineage>
</organism>
<evidence type="ECO:0000256" key="5">
    <source>
        <dbReference type="ARBA" id="ARBA00022691"/>
    </source>
</evidence>
<keyword evidence="3 6" id="KW-0489">Methyltransferase</keyword>
<evidence type="ECO:0000256" key="6">
    <source>
        <dbReference type="HAMAP-Rule" id="MF_00735"/>
    </source>
</evidence>
<evidence type="ECO:0000256" key="3">
    <source>
        <dbReference type="ARBA" id="ARBA00022603"/>
    </source>
</evidence>
<dbReference type="SUPFAM" id="SSF53335">
    <property type="entry name" value="S-adenosyl-L-methionine-dependent methyltransferases"/>
    <property type="match status" value="1"/>
</dbReference>